<sequence length="129" mass="14227">MSFLSPNDFNVESSTPSRPENSSESAMNKPKSNVSLVSVEVSRKRLYLTLGVQGTLIAVTSFVSDEFGRPGEVEQSGKVFLGDVLVRINHMFILPGMTPNHVADIVNTSPRPMTLWFERASWEILDGKA</sequence>
<comment type="caution">
    <text evidence="2">The sequence shown here is derived from an EMBL/GenBank/DDBJ whole genome shotgun (WGS) entry which is preliminary data.</text>
</comment>
<evidence type="ECO:0008006" key="4">
    <source>
        <dbReference type="Google" id="ProtNLM"/>
    </source>
</evidence>
<gene>
    <name evidence="2" type="ORF">AM588_10008505</name>
</gene>
<dbReference type="Proteomes" id="UP000054636">
    <property type="component" value="Unassembled WGS sequence"/>
</dbReference>
<feature type="region of interest" description="Disordered" evidence="1">
    <location>
        <begin position="1"/>
        <end position="33"/>
    </location>
</feature>
<proteinExistence type="predicted"/>
<protein>
    <recommendedName>
        <fullName evidence="4">PDZ domain-containing protein</fullName>
    </recommendedName>
</protein>
<reference evidence="2 3" key="1">
    <citation type="submission" date="2015-11" db="EMBL/GenBank/DDBJ databases">
        <title>Genomes and virulence difference between two physiological races of Phytophthora nicotianae.</title>
        <authorList>
            <person name="Liu H."/>
            <person name="Ma X."/>
            <person name="Yu H."/>
            <person name="Fang D."/>
            <person name="Li Y."/>
            <person name="Wang X."/>
            <person name="Wang W."/>
            <person name="Dong Y."/>
            <person name="Xiao B."/>
        </authorList>
    </citation>
    <scope>NUCLEOTIDE SEQUENCE [LARGE SCALE GENOMIC DNA]</scope>
    <source>
        <strain evidence="3">race 1</strain>
    </source>
</reference>
<dbReference type="EMBL" id="LNFP01000034">
    <property type="protein sequence ID" value="KUF99270.1"/>
    <property type="molecule type" value="Genomic_DNA"/>
</dbReference>
<evidence type="ECO:0000256" key="1">
    <source>
        <dbReference type="SAM" id="MobiDB-lite"/>
    </source>
</evidence>
<organism evidence="2 3">
    <name type="scientific">Phytophthora nicotianae</name>
    <name type="common">Potato buckeye rot agent</name>
    <name type="synonym">Phytophthora parasitica</name>
    <dbReference type="NCBI Taxonomy" id="4792"/>
    <lineage>
        <taxon>Eukaryota</taxon>
        <taxon>Sar</taxon>
        <taxon>Stramenopiles</taxon>
        <taxon>Oomycota</taxon>
        <taxon>Peronosporomycetes</taxon>
        <taxon>Peronosporales</taxon>
        <taxon>Peronosporaceae</taxon>
        <taxon>Phytophthora</taxon>
    </lineage>
</organism>
<evidence type="ECO:0000313" key="2">
    <source>
        <dbReference type="EMBL" id="KUF99270.1"/>
    </source>
</evidence>
<evidence type="ECO:0000313" key="3">
    <source>
        <dbReference type="Proteomes" id="UP000054636"/>
    </source>
</evidence>
<dbReference type="AlphaFoldDB" id="A0A0W8DSB1"/>
<accession>A0A0W8DSB1</accession>
<name>A0A0W8DSB1_PHYNI</name>